<keyword evidence="1" id="KW-1133">Transmembrane helix</keyword>
<feature type="transmembrane region" description="Helical" evidence="1">
    <location>
        <begin position="336"/>
        <end position="358"/>
    </location>
</feature>
<dbReference type="AlphaFoldDB" id="A0A8W8I6N5"/>
<dbReference type="InterPro" id="IPR013151">
    <property type="entry name" value="Immunoglobulin_dom"/>
</dbReference>
<feature type="domain" description="Ig-like" evidence="2">
    <location>
        <begin position="31"/>
        <end position="114"/>
    </location>
</feature>
<evidence type="ECO:0000256" key="1">
    <source>
        <dbReference type="SAM" id="Phobius"/>
    </source>
</evidence>
<dbReference type="Gene3D" id="2.60.40.10">
    <property type="entry name" value="Immunoglobulins"/>
    <property type="match status" value="3"/>
</dbReference>
<keyword evidence="4" id="KW-1185">Reference proteome</keyword>
<evidence type="ECO:0000259" key="2">
    <source>
        <dbReference type="PROSITE" id="PS50835"/>
    </source>
</evidence>
<dbReference type="GO" id="GO:0043025">
    <property type="term" value="C:neuronal cell body"/>
    <property type="evidence" value="ECO:0007669"/>
    <property type="project" value="TreeGrafter"/>
</dbReference>
<dbReference type="PANTHER" id="PTHR45080">
    <property type="entry name" value="CONTACTIN 5"/>
    <property type="match status" value="1"/>
</dbReference>
<keyword evidence="1" id="KW-0472">Membrane</keyword>
<dbReference type="Proteomes" id="UP000005408">
    <property type="component" value="Unassembled WGS sequence"/>
</dbReference>
<evidence type="ECO:0000313" key="4">
    <source>
        <dbReference type="Proteomes" id="UP000005408"/>
    </source>
</evidence>
<dbReference type="EnsemblMetazoa" id="G12853.1">
    <property type="protein sequence ID" value="G12853.1:cds"/>
    <property type="gene ID" value="G12853"/>
</dbReference>
<dbReference type="GO" id="GO:0005886">
    <property type="term" value="C:plasma membrane"/>
    <property type="evidence" value="ECO:0007669"/>
    <property type="project" value="TreeGrafter"/>
</dbReference>
<name>A0A8W8I6N5_MAGGI</name>
<dbReference type="SUPFAM" id="SSF48726">
    <property type="entry name" value="Immunoglobulin"/>
    <property type="match status" value="2"/>
</dbReference>
<dbReference type="SMART" id="SM00408">
    <property type="entry name" value="IGc2"/>
    <property type="match status" value="2"/>
</dbReference>
<dbReference type="GO" id="GO:0030424">
    <property type="term" value="C:axon"/>
    <property type="evidence" value="ECO:0007669"/>
    <property type="project" value="TreeGrafter"/>
</dbReference>
<dbReference type="Pfam" id="PF00047">
    <property type="entry name" value="ig"/>
    <property type="match status" value="1"/>
</dbReference>
<dbReference type="CDD" id="cd00096">
    <property type="entry name" value="Ig"/>
    <property type="match status" value="1"/>
</dbReference>
<keyword evidence="1" id="KW-0812">Transmembrane</keyword>
<dbReference type="PROSITE" id="PS50835">
    <property type="entry name" value="IG_LIKE"/>
    <property type="match status" value="2"/>
</dbReference>
<dbReference type="InterPro" id="IPR013783">
    <property type="entry name" value="Ig-like_fold"/>
</dbReference>
<organism evidence="3 4">
    <name type="scientific">Magallana gigas</name>
    <name type="common">Pacific oyster</name>
    <name type="synonym">Crassostrea gigas</name>
    <dbReference type="NCBI Taxonomy" id="29159"/>
    <lineage>
        <taxon>Eukaryota</taxon>
        <taxon>Metazoa</taxon>
        <taxon>Spiralia</taxon>
        <taxon>Lophotrochozoa</taxon>
        <taxon>Mollusca</taxon>
        <taxon>Bivalvia</taxon>
        <taxon>Autobranchia</taxon>
        <taxon>Pteriomorphia</taxon>
        <taxon>Ostreida</taxon>
        <taxon>Ostreoidea</taxon>
        <taxon>Ostreidae</taxon>
        <taxon>Magallana</taxon>
    </lineage>
</organism>
<dbReference type="GO" id="GO:0008046">
    <property type="term" value="F:axon guidance receptor activity"/>
    <property type="evidence" value="ECO:0007669"/>
    <property type="project" value="TreeGrafter"/>
</dbReference>
<dbReference type="InterPro" id="IPR003599">
    <property type="entry name" value="Ig_sub"/>
</dbReference>
<dbReference type="GO" id="GO:0050808">
    <property type="term" value="P:synapse organization"/>
    <property type="evidence" value="ECO:0007669"/>
    <property type="project" value="TreeGrafter"/>
</dbReference>
<protein>
    <recommendedName>
        <fullName evidence="2">Ig-like domain-containing protein</fullName>
    </recommendedName>
</protein>
<dbReference type="GO" id="GO:0007156">
    <property type="term" value="P:homophilic cell adhesion via plasma membrane adhesion molecules"/>
    <property type="evidence" value="ECO:0007669"/>
    <property type="project" value="TreeGrafter"/>
</dbReference>
<reference evidence="3" key="1">
    <citation type="submission" date="2022-08" db="UniProtKB">
        <authorList>
            <consortium name="EnsemblMetazoa"/>
        </authorList>
    </citation>
    <scope>IDENTIFICATION</scope>
    <source>
        <strain evidence="3">05x7-T-G4-1.051#20</strain>
    </source>
</reference>
<dbReference type="InterPro" id="IPR050958">
    <property type="entry name" value="Cell_Adh-Cytoskel_Orgn"/>
</dbReference>
<proteinExistence type="predicted"/>
<dbReference type="SMART" id="SM00409">
    <property type="entry name" value="IG"/>
    <property type="match status" value="3"/>
</dbReference>
<dbReference type="InterPro" id="IPR003598">
    <property type="entry name" value="Ig_sub2"/>
</dbReference>
<accession>A0A8W8I6N5</accession>
<dbReference type="InterPro" id="IPR036179">
    <property type="entry name" value="Ig-like_dom_sf"/>
</dbReference>
<evidence type="ECO:0000313" key="3">
    <source>
        <dbReference type="EnsemblMetazoa" id="G12853.1:cds"/>
    </source>
</evidence>
<dbReference type="Pfam" id="PF13927">
    <property type="entry name" value="Ig_3"/>
    <property type="match status" value="1"/>
</dbReference>
<sequence>MQKCKTFSKVIFYIQTIVHLCEGSHKKNLPPLITSVFEAEYFVPVSHSYPFSLHCKAENGIISYKWFKNNSKIQTTDQVVVNESSGDITFRKITKDCFGTYHCLAENQHGASVSLFVNIKEAALGVFLGRTNETTKCEMFHHCKFPCSNMPNCEPSKECKIEWKIGTGTSNPLRTSKKIAIDDRGDLHFLNIERSDEGPNYNCGIWNEKIQRFAKGTTYTVEIIESNATNELKGIWRNTPKAVLGESATLQCIFSGSSVPNIQWLNTNGSLIEPNSKYKIEQYGRELLIHNVTFDDEGEYACVANSTLPMNPYLNVTTPPIFADTGSRFMMKSLRYAVITVCSTIMAIVFTMGVIVLIKRVRRERSNNERVNEEDNERYTYIEDPVYSNSHNELSENEYSSHCYEEVSCDTPKRMKVDDNPYTLVD</sequence>
<dbReference type="PANTHER" id="PTHR45080:SF28">
    <property type="entry name" value="HEMICENTIN-2"/>
    <property type="match status" value="1"/>
</dbReference>
<feature type="domain" description="Ig-like" evidence="2">
    <location>
        <begin position="245"/>
        <end position="317"/>
    </location>
</feature>
<dbReference type="InterPro" id="IPR007110">
    <property type="entry name" value="Ig-like_dom"/>
</dbReference>